<dbReference type="SUPFAM" id="SSF117018">
    <property type="entry name" value="ATP-dependent DNA ligase DNA-binding domain"/>
    <property type="match status" value="1"/>
</dbReference>
<dbReference type="PANTHER" id="PTHR23240:SF35">
    <property type="entry name" value="DNA REPAIR METALLO-BETA-LACTAMASE FAMILY PROTEIN-RELATED"/>
    <property type="match status" value="1"/>
</dbReference>
<dbReference type="GO" id="GO:0003684">
    <property type="term" value="F:damaged DNA binding"/>
    <property type="evidence" value="ECO:0007669"/>
    <property type="project" value="TreeGrafter"/>
</dbReference>
<name>A0A843TK12_COLES</name>
<dbReference type="GO" id="GO:0003910">
    <property type="term" value="F:DNA ligase (ATP) activity"/>
    <property type="evidence" value="ECO:0007669"/>
    <property type="project" value="InterPro"/>
</dbReference>
<organism evidence="10 11">
    <name type="scientific">Colocasia esculenta</name>
    <name type="common">Wild taro</name>
    <name type="synonym">Arum esculentum</name>
    <dbReference type="NCBI Taxonomy" id="4460"/>
    <lineage>
        <taxon>Eukaryota</taxon>
        <taxon>Viridiplantae</taxon>
        <taxon>Streptophyta</taxon>
        <taxon>Embryophyta</taxon>
        <taxon>Tracheophyta</taxon>
        <taxon>Spermatophyta</taxon>
        <taxon>Magnoliopsida</taxon>
        <taxon>Liliopsida</taxon>
        <taxon>Araceae</taxon>
        <taxon>Aroideae</taxon>
        <taxon>Colocasieae</taxon>
        <taxon>Colocasia</taxon>
    </lineage>
</organism>
<dbReference type="Gene3D" id="1.10.3260.10">
    <property type="entry name" value="DNA ligase, ATP-dependent, N-terminal domain"/>
    <property type="match status" value="1"/>
</dbReference>
<dbReference type="FunFam" id="3.40.50.12650:FF:000006">
    <property type="entry name" value="DNA ligase"/>
    <property type="match status" value="1"/>
</dbReference>
<dbReference type="GO" id="GO:0006310">
    <property type="term" value="P:DNA recombination"/>
    <property type="evidence" value="ECO:0007669"/>
    <property type="project" value="InterPro"/>
</dbReference>
<accession>A0A843TK12</accession>
<proteinExistence type="inferred from homology"/>
<feature type="region of interest" description="Disordered" evidence="7">
    <location>
        <begin position="574"/>
        <end position="598"/>
    </location>
</feature>
<evidence type="ECO:0000256" key="6">
    <source>
        <dbReference type="ARBA" id="ARBA00023242"/>
    </source>
</evidence>
<keyword evidence="3" id="KW-0436">Ligase</keyword>
<dbReference type="PANTHER" id="PTHR23240">
    <property type="entry name" value="DNA CROSS-LINK REPAIR PROTEIN PSO2/SNM1-RELATED"/>
    <property type="match status" value="1"/>
</dbReference>
<evidence type="ECO:0000313" key="10">
    <source>
        <dbReference type="EMBL" id="MQL69823.1"/>
    </source>
</evidence>
<dbReference type="GO" id="GO:0035312">
    <property type="term" value="F:5'-3' DNA exonuclease activity"/>
    <property type="evidence" value="ECO:0007669"/>
    <property type="project" value="TreeGrafter"/>
</dbReference>
<dbReference type="Pfam" id="PF07522">
    <property type="entry name" value="DRMBL"/>
    <property type="match status" value="1"/>
</dbReference>
<dbReference type="GO" id="GO:0006303">
    <property type="term" value="P:double-strand break repair via nonhomologous end joining"/>
    <property type="evidence" value="ECO:0007669"/>
    <property type="project" value="TreeGrafter"/>
</dbReference>
<dbReference type="EMBL" id="NMUH01000048">
    <property type="protein sequence ID" value="MQL69823.1"/>
    <property type="molecule type" value="Genomic_DNA"/>
</dbReference>
<evidence type="ECO:0000256" key="3">
    <source>
        <dbReference type="ARBA" id="ARBA00022598"/>
    </source>
</evidence>
<comment type="caution">
    <text evidence="10">The sequence shown here is derived from an EMBL/GenBank/DDBJ whole genome shotgun (WGS) entry which is preliminary data.</text>
</comment>
<reference evidence="10" key="1">
    <citation type="submission" date="2017-07" db="EMBL/GenBank/DDBJ databases">
        <title>Taro Niue Genome Assembly and Annotation.</title>
        <authorList>
            <person name="Atibalentja N."/>
            <person name="Keating K."/>
            <person name="Fields C.J."/>
        </authorList>
    </citation>
    <scope>NUCLEOTIDE SEQUENCE</scope>
    <source>
        <strain evidence="10">Niue_2</strain>
        <tissue evidence="10">Leaf</tissue>
    </source>
</reference>
<dbReference type="InterPro" id="IPR036599">
    <property type="entry name" value="DNA_ligase_N_sf"/>
</dbReference>
<sequence length="898" mass="98531">MALLPSSACRTLTIPSSSSLFLDSYRSFSSLSPQNSSPPPPAVGFLSSGSPLPPPPQGFPQHKLIPRTRFVVDGFRSAGDFSVSYFLSHFHSDHYGGLGPAWCRGVIYCSELTARLLVEALGVSPLFVVSLSLGECVRIDGCDVTAIEANHCPGAVQFLFDVRGGEKRAKYVHTGDFRYCESMNSDPVLGGFVGADAVFLDTTYCNPKFSFPSQDESIEYIVSTIEKNMIREFSADSVLFLISTYVVGKEKILLEISRRLNCALHVDGMKMGILRVLGFGDPGVFTEDSSSSHVHVIGWNLLGEFWPYFRPNFVKMKEIMLERGYAKAVGFVPSGWVYKKNNVVFPVSVNESLEIHIVPYSEHSSYEELREYVRFLRPKRVIPTVGNDSSKLGTKHALEMHKHFAGLVDEKANKKDFLMGFLCEPKDGNGSDPVINGNSCESCDDIIDMSSPCLQDSNALSNEELESAIQELYECLPSWVTKDQILCLLNNASGDIIEAVSEFYEHETELHRQANALTPTTSSPQICTPNFSTSRPLLNSSQEDPDTSKTNLCGHGDSDTGKTTFFGQKKKSIGKEPVSVKTTSPGKRGITTGNKAKKKGKLCSKSELHGFKQATITKFFGKIVSDSSHEGGPVSTNVVRDSAIRKMLEANSENGLDKFLQIIDGGLTRNTAAALLEKTSGNVSLALDLYYTGSISIAGDSEMSLCSTELNENDAITICHIDNEKNSLKGSSNLPAFFVKETSTEEGIGSSVSLPLEKYSPVQHAFWESGQPAPYIHLARTFDMVEKEKGRIKTTSMLCNMFRSLLALSPEDVLPAVYLCTNKIAPDHENMELNIGGGLVTAALEQACGVKRSKIREMYNDIGDLGDVAQICRQTQSLLSLPRPLFVRDLFSVLRMLR</sequence>
<keyword evidence="5" id="KW-0234">DNA repair</keyword>
<comment type="subcellular location">
    <subcellularLocation>
        <location evidence="1">Nucleus</location>
    </subcellularLocation>
</comment>
<dbReference type="CDD" id="cd16273">
    <property type="entry name" value="SNM1A-1C-like_MBL-fold"/>
    <property type="match status" value="1"/>
</dbReference>
<dbReference type="Proteomes" id="UP000652761">
    <property type="component" value="Unassembled WGS sequence"/>
</dbReference>
<evidence type="ECO:0000256" key="7">
    <source>
        <dbReference type="SAM" id="MobiDB-lite"/>
    </source>
</evidence>
<evidence type="ECO:0000256" key="4">
    <source>
        <dbReference type="ARBA" id="ARBA00022763"/>
    </source>
</evidence>
<evidence type="ECO:0000256" key="1">
    <source>
        <dbReference type="ARBA" id="ARBA00004123"/>
    </source>
</evidence>
<gene>
    <name evidence="10" type="ORF">Taro_002099</name>
</gene>
<evidence type="ECO:0000259" key="9">
    <source>
        <dbReference type="Pfam" id="PF07522"/>
    </source>
</evidence>
<feature type="domain" description="DNA ligase ATP-dependent N-terminal" evidence="8">
    <location>
        <begin position="774"/>
        <end position="897"/>
    </location>
</feature>
<dbReference type="Pfam" id="PF04675">
    <property type="entry name" value="DNA_ligase_A_N"/>
    <property type="match status" value="1"/>
</dbReference>
<dbReference type="GO" id="GO:0036297">
    <property type="term" value="P:interstrand cross-link repair"/>
    <property type="evidence" value="ECO:0007669"/>
    <property type="project" value="TreeGrafter"/>
</dbReference>
<protein>
    <recommendedName>
        <fullName evidence="12">DNA ligase 6</fullName>
    </recommendedName>
</protein>
<dbReference type="InterPro" id="IPR036866">
    <property type="entry name" value="RibonucZ/Hydroxyglut_hydro"/>
</dbReference>
<dbReference type="OrthoDB" id="206088at2759"/>
<dbReference type="FunFam" id="3.60.15.10:FF:000027">
    <property type="entry name" value="DNA ligase 6"/>
    <property type="match status" value="1"/>
</dbReference>
<keyword evidence="6" id="KW-0539">Nucleus</keyword>
<comment type="similarity">
    <text evidence="2">Belongs to the DNA repair metallo-beta-lactamase (DRMBL) family.</text>
</comment>
<feature type="region of interest" description="Disordered" evidence="7">
    <location>
        <begin position="519"/>
        <end position="555"/>
    </location>
</feature>
<dbReference type="InterPro" id="IPR012308">
    <property type="entry name" value="DNA_ligase_ATP-dep_N"/>
</dbReference>
<dbReference type="AlphaFoldDB" id="A0A843TK12"/>
<evidence type="ECO:0008006" key="12">
    <source>
        <dbReference type="Google" id="ProtNLM"/>
    </source>
</evidence>
<evidence type="ECO:0000256" key="5">
    <source>
        <dbReference type="ARBA" id="ARBA00023204"/>
    </source>
</evidence>
<dbReference type="GO" id="GO:0005634">
    <property type="term" value="C:nucleus"/>
    <property type="evidence" value="ECO:0007669"/>
    <property type="project" value="UniProtKB-SubCell"/>
</dbReference>
<dbReference type="Gene3D" id="3.60.15.10">
    <property type="entry name" value="Ribonuclease Z/Hydroxyacylglutathione hydrolase-like"/>
    <property type="match status" value="1"/>
</dbReference>
<dbReference type="SUPFAM" id="SSF56281">
    <property type="entry name" value="Metallo-hydrolase/oxidoreductase"/>
    <property type="match status" value="1"/>
</dbReference>
<feature type="compositionally biased region" description="Polar residues" evidence="7">
    <location>
        <begin position="519"/>
        <end position="542"/>
    </location>
</feature>
<dbReference type="InterPro" id="IPR011084">
    <property type="entry name" value="DRMBL"/>
</dbReference>
<evidence type="ECO:0000256" key="2">
    <source>
        <dbReference type="ARBA" id="ARBA00010304"/>
    </source>
</evidence>
<feature type="domain" description="DNA repair metallo-beta-lactamase" evidence="9">
    <location>
        <begin position="284"/>
        <end position="387"/>
    </location>
</feature>
<keyword evidence="11" id="KW-1185">Reference proteome</keyword>
<dbReference type="Gene3D" id="3.40.50.12650">
    <property type="match status" value="1"/>
</dbReference>
<evidence type="ECO:0000313" key="11">
    <source>
        <dbReference type="Proteomes" id="UP000652761"/>
    </source>
</evidence>
<evidence type="ECO:0000259" key="8">
    <source>
        <dbReference type="Pfam" id="PF04675"/>
    </source>
</evidence>
<keyword evidence="4" id="KW-0227">DNA damage</keyword>